<dbReference type="EMBL" id="HG996467">
    <property type="protein sequence ID" value="CAG1862098.1"/>
    <property type="molecule type" value="Genomic_DNA"/>
</dbReference>
<dbReference type="PANTHER" id="PTHR34272:SF1">
    <property type="entry name" value="EXPRESSED PROTEIN"/>
    <property type="match status" value="1"/>
</dbReference>
<evidence type="ECO:0000259" key="2">
    <source>
        <dbReference type="Pfam" id="PF23324"/>
    </source>
</evidence>
<name>A0A804I305_MUSAM</name>
<reference evidence="3" key="1">
    <citation type="submission" date="2021-03" db="EMBL/GenBank/DDBJ databases">
        <authorList>
            <consortium name="Genoscope - CEA"/>
            <person name="William W."/>
        </authorList>
    </citation>
    <scope>NUCLEOTIDE SEQUENCE</scope>
    <source>
        <strain evidence="3">Doubled-haploid Pahang</strain>
    </source>
</reference>
<dbReference type="Proteomes" id="UP000012960">
    <property type="component" value="Unplaced"/>
</dbReference>
<gene>
    <name evidence="3" type="ORF">GSMUA_69920.1</name>
</gene>
<dbReference type="InterPro" id="IPR055513">
    <property type="entry name" value="DUF7086"/>
</dbReference>
<feature type="region of interest" description="Disordered" evidence="1">
    <location>
        <begin position="34"/>
        <end position="129"/>
    </location>
</feature>
<protein>
    <submittedName>
        <fullName evidence="3">(wild Malaysian banana) hypothetical protein</fullName>
    </submittedName>
</protein>
<dbReference type="EnsemblPlants" id="Ma02_t14990.1">
    <property type="protein sequence ID" value="Ma02_p14990.1"/>
    <property type="gene ID" value="Ma02_g14990"/>
</dbReference>
<organism evidence="4 5">
    <name type="scientific">Musa acuminata subsp. malaccensis</name>
    <name type="common">Wild banana</name>
    <name type="synonym">Musa malaccensis</name>
    <dbReference type="NCBI Taxonomy" id="214687"/>
    <lineage>
        <taxon>Eukaryota</taxon>
        <taxon>Viridiplantae</taxon>
        <taxon>Streptophyta</taxon>
        <taxon>Embryophyta</taxon>
        <taxon>Tracheophyta</taxon>
        <taxon>Spermatophyta</taxon>
        <taxon>Magnoliopsida</taxon>
        <taxon>Liliopsida</taxon>
        <taxon>Zingiberales</taxon>
        <taxon>Musaceae</taxon>
        <taxon>Musa</taxon>
    </lineage>
</organism>
<dbReference type="FunCoup" id="A0A804I305">
    <property type="interactions" value="170"/>
</dbReference>
<dbReference type="Pfam" id="PF23324">
    <property type="entry name" value="DUF7086"/>
    <property type="match status" value="1"/>
</dbReference>
<evidence type="ECO:0000313" key="5">
    <source>
        <dbReference type="Proteomes" id="UP000012960"/>
    </source>
</evidence>
<reference evidence="4" key="2">
    <citation type="submission" date="2021-05" db="UniProtKB">
        <authorList>
            <consortium name="EnsemblPlants"/>
        </authorList>
    </citation>
    <scope>IDENTIFICATION</scope>
    <source>
        <strain evidence="4">subsp. malaccensis</strain>
    </source>
</reference>
<evidence type="ECO:0000256" key="1">
    <source>
        <dbReference type="SAM" id="MobiDB-lite"/>
    </source>
</evidence>
<dbReference type="Gramene" id="Ma02_t14990.1">
    <property type="protein sequence ID" value="Ma02_p14990.1"/>
    <property type="gene ID" value="Ma02_g14990"/>
</dbReference>
<evidence type="ECO:0000313" key="4">
    <source>
        <dbReference type="EnsemblPlants" id="Ma02_p14990.1"/>
    </source>
</evidence>
<evidence type="ECO:0000313" key="3">
    <source>
        <dbReference type="EMBL" id="CAG1862098.1"/>
    </source>
</evidence>
<proteinExistence type="predicted"/>
<dbReference type="AlphaFoldDB" id="A0A804I305"/>
<dbReference type="OMA" id="ARATHRC"/>
<dbReference type="OrthoDB" id="1900495at2759"/>
<feature type="compositionally biased region" description="Pro residues" evidence="1">
    <location>
        <begin position="69"/>
        <end position="88"/>
    </location>
</feature>
<accession>A0A804I305</accession>
<feature type="domain" description="DUF7086" evidence="2">
    <location>
        <begin position="148"/>
        <end position="280"/>
    </location>
</feature>
<keyword evidence="5" id="KW-1185">Reference proteome</keyword>
<dbReference type="PANTHER" id="PTHR34272">
    <property type="entry name" value="EXPRESSED PROTEIN"/>
    <property type="match status" value="1"/>
</dbReference>
<sequence>MPLLPSSILLISNANPTDSSLLSSYSHARLRHMKGDGDHKRRRNGEGEDMPPSHPSVELTLGLSCSRSPPSPPPSSQTPAAAQPPPRPGFSVFHGASFSNGVAPSPRFGGTRTRRNPTQGPKDGSKGELVQPAFAWSTDRRATVHSLAHLRSHGIREIRGVVQCKRCEASREIKYDLLAKFDEVGGFIRAKKHLMHDRAPPEWTCPVLPGCDACGQPNCMRPVMAQKKRDINWLFLLLGQTLGICNLDQLKYFCKHTKNHRTGAKDRLLYLTYLGLCKQLDPAGPFDPLCH</sequence>